<dbReference type="CDD" id="cd06664">
    <property type="entry name" value="IscU_like"/>
    <property type="match status" value="1"/>
</dbReference>
<feature type="domain" description="NIF system FeS cluster assembly NifU N-terminal" evidence="1">
    <location>
        <begin position="19"/>
        <end position="137"/>
    </location>
</feature>
<dbReference type="GO" id="GO:0005506">
    <property type="term" value="F:iron ion binding"/>
    <property type="evidence" value="ECO:0007669"/>
    <property type="project" value="InterPro"/>
</dbReference>
<keyword evidence="3" id="KW-1185">Reference proteome</keyword>
<evidence type="ECO:0000259" key="1">
    <source>
        <dbReference type="Pfam" id="PF01592"/>
    </source>
</evidence>
<accession>A0A133UID7</accession>
<dbReference type="Pfam" id="PF01592">
    <property type="entry name" value="NifU_N"/>
    <property type="match status" value="1"/>
</dbReference>
<dbReference type="SUPFAM" id="SSF82649">
    <property type="entry name" value="SufE/NifU"/>
    <property type="match status" value="1"/>
</dbReference>
<dbReference type="Proteomes" id="UP000070657">
    <property type="component" value="Unassembled WGS sequence"/>
</dbReference>
<evidence type="ECO:0000313" key="3">
    <source>
        <dbReference type="Proteomes" id="UP000070657"/>
    </source>
</evidence>
<organism evidence="2 3">
    <name type="scientific">candidate division MSBL1 archaeon SCGC-AAA259E22</name>
    <dbReference type="NCBI Taxonomy" id="1698265"/>
    <lineage>
        <taxon>Archaea</taxon>
        <taxon>Methanobacteriati</taxon>
        <taxon>Methanobacteriota</taxon>
        <taxon>candidate division MSBL1</taxon>
    </lineage>
</organism>
<protein>
    <recommendedName>
        <fullName evidence="1">NIF system FeS cluster assembly NifU N-terminal domain-containing protein</fullName>
    </recommendedName>
</protein>
<dbReference type="AlphaFoldDB" id="A0A133UID7"/>
<name>A0A133UID7_9EURY</name>
<dbReference type="InterPro" id="IPR002871">
    <property type="entry name" value="NIF_FeS_clus_asmbl_NifU_N"/>
</dbReference>
<reference evidence="2 3" key="1">
    <citation type="journal article" date="2016" name="Sci. Rep.">
        <title>Metabolic traits of an uncultured archaeal lineage -MSBL1- from brine pools of the Red Sea.</title>
        <authorList>
            <person name="Mwirichia R."/>
            <person name="Alam I."/>
            <person name="Rashid M."/>
            <person name="Vinu M."/>
            <person name="Ba-Alawi W."/>
            <person name="Anthony Kamau A."/>
            <person name="Kamanda Ngugi D."/>
            <person name="Goker M."/>
            <person name="Klenk H.P."/>
            <person name="Bajic V."/>
            <person name="Stingl U."/>
        </authorList>
    </citation>
    <scope>NUCLEOTIDE SEQUENCE [LARGE SCALE GENOMIC DNA]</scope>
    <source>
        <strain evidence="2">SCGC-AAA259E22</strain>
    </source>
</reference>
<dbReference type="GO" id="GO:0016226">
    <property type="term" value="P:iron-sulfur cluster assembly"/>
    <property type="evidence" value="ECO:0007669"/>
    <property type="project" value="InterPro"/>
</dbReference>
<proteinExistence type="predicted"/>
<gene>
    <name evidence="2" type="ORF">AKJ66_00330</name>
</gene>
<dbReference type="GO" id="GO:0051536">
    <property type="term" value="F:iron-sulfur cluster binding"/>
    <property type="evidence" value="ECO:0007669"/>
    <property type="project" value="InterPro"/>
</dbReference>
<dbReference type="EMBL" id="LHXP01000002">
    <property type="protein sequence ID" value="KXA93955.1"/>
    <property type="molecule type" value="Genomic_DNA"/>
</dbReference>
<dbReference type="Gene3D" id="3.90.1010.10">
    <property type="match status" value="1"/>
</dbReference>
<evidence type="ECO:0000313" key="2">
    <source>
        <dbReference type="EMBL" id="KXA93955.1"/>
    </source>
</evidence>
<comment type="caution">
    <text evidence="2">The sequence shown here is derived from an EMBL/GenBank/DDBJ whole genome shotgun (WGS) entry which is preliminary data.</text>
</comment>
<sequence>MDEKKKKGKKYTERGFLNYSDKVVELFKNPKNVGEIEDADIVVQEGDPTCGDTIRLSLKFENDVIEDAKFLSFGCAANIATGSILTEMIKGKTVREAEEITMNDVEEEVGGLPPVKRHCAVLATKSLQKALNKALEKIGER</sequence>
<dbReference type="PANTHER" id="PTHR10093">
    <property type="entry name" value="IRON-SULFUR CLUSTER ASSEMBLY ENZYME NIFU HOMOLOG"/>
    <property type="match status" value="1"/>
</dbReference>